<dbReference type="InterPro" id="IPR005650">
    <property type="entry name" value="BlaI_family"/>
</dbReference>
<dbReference type="InterPro" id="IPR036390">
    <property type="entry name" value="WH_DNA-bd_sf"/>
</dbReference>
<evidence type="ECO:0000313" key="7">
    <source>
        <dbReference type="Proteomes" id="UP000614200"/>
    </source>
</evidence>
<evidence type="ECO:0000256" key="1">
    <source>
        <dbReference type="ARBA" id="ARBA00011046"/>
    </source>
</evidence>
<organism evidence="6 7">
    <name type="scientific">Fusibacter ferrireducens</name>
    <dbReference type="NCBI Taxonomy" id="2785058"/>
    <lineage>
        <taxon>Bacteria</taxon>
        <taxon>Bacillati</taxon>
        <taxon>Bacillota</taxon>
        <taxon>Clostridia</taxon>
        <taxon>Eubacteriales</taxon>
        <taxon>Eubacteriales Family XII. Incertae Sedis</taxon>
        <taxon>Fusibacter</taxon>
    </lineage>
</organism>
<gene>
    <name evidence="6" type="ORF">ISU02_04735</name>
</gene>
<evidence type="ECO:0000313" key="6">
    <source>
        <dbReference type="EMBL" id="MBF4692408.1"/>
    </source>
</evidence>
<dbReference type="SUPFAM" id="SSF46785">
    <property type="entry name" value="Winged helix' DNA-binding domain"/>
    <property type="match status" value="1"/>
</dbReference>
<comment type="similarity">
    <text evidence="1">Belongs to the BlaI transcriptional regulatory family.</text>
</comment>
<dbReference type="InterPro" id="IPR036388">
    <property type="entry name" value="WH-like_DNA-bd_sf"/>
</dbReference>
<comment type="caution">
    <text evidence="6">The sequence shown here is derived from an EMBL/GenBank/DDBJ whole genome shotgun (WGS) entry which is preliminary data.</text>
</comment>
<dbReference type="PIRSF" id="PIRSF019455">
    <property type="entry name" value="CopR_AtkY"/>
    <property type="match status" value="1"/>
</dbReference>
<accession>A0ABR9ZPK8</accession>
<proteinExistence type="inferred from homology"/>
<feature type="coiled-coil region" evidence="5">
    <location>
        <begin position="93"/>
        <end position="120"/>
    </location>
</feature>
<evidence type="ECO:0000256" key="5">
    <source>
        <dbReference type="SAM" id="Coils"/>
    </source>
</evidence>
<keyword evidence="2" id="KW-0805">Transcription regulation</keyword>
<dbReference type="Proteomes" id="UP000614200">
    <property type="component" value="Unassembled WGS sequence"/>
</dbReference>
<keyword evidence="7" id="KW-1185">Reference proteome</keyword>
<evidence type="ECO:0000256" key="4">
    <source>
        <dbReference type="ARBA" id="ARBA00023163"/>
    </source>
</evidence>
<sequence>MSDLKLTDAELNLAEIIWHQNTLTSSELIKLCEEEFGWKKSTTYTLLKRMIEKGVFENREGKIITLISKGNYEATQSKSFVKKTFGGSLPKFLAAFSKNEKLTEQEIEALQNLIDKYREV</sequence>
<dbReference type="Gene3D" id="1.10.10.10">
    <property type="entry name" value="Winged helix-like DNA-binding domain superfamily/Winged helix DNA-binding domain"/>
    <property type="match status" value="1"/>
</dbReference>
<keyword evidence="5" id="KW-0175">Coiled coil</keyword>
<dbReference type="RefSeq" id="WP_194700639.1">
    <property type="nucleotide sequence ID" value="NZ_JADKNH010000002.1"/>
</dbReference>
<dbReference type="Pfam" id="PF03965">
    <property type="entry name" value="Penicillinase_R"/>
    <property type="match status" value="1"/>
</dbReference>
<keyword evidence="3" id="KW-0238">DNA-binding</keyword>
<dbReference type="Gene3D" id="1.10.4040.10">
    <property type="entry name" value="Penicillinase repressor domain"/>
    <property type="match status" value="1"/>
</dbReference>
<evidence type="ECO:0000256" key="2">
    <source>
        <dbReference type="ARBA" id="ARBA00023015"/>
    </source>
</evidence>
<dbReference type="EMBL" id="JADKNH010000002">
    <property type="protein sequence ID" value="MBF4692408.1"/>
    <property type="molecule type" value="Genomic_DNA"/>
</dbReference>
<evidence type="ECO:0000256" key="3">
    <source>
        <dbReference type="ARBA" id="ARBA00023125"/>
    </source>
</evidence>
<keyword evidence="4" id="KW-0804">Transcription</keyword>
<reference evidence="6 7" key="1">
    <citation type="submission" date="2020-11" db="EMBL/GenBank/DDBJ databases">
        <title>Fusibacter basophilias sp. nov.</title>
        <authorList>
            <person name="Qiu D."/>
        </authorList>
    </citation>
    <scope>NUCLEOTIDE SEQUENCE [LARGE SCALE GENOMIC DNA]</scope>
    <source>
        <strain evidence="6 7">Q10-2</strain>
    </source>
</reference>
<name>A0ABR9ZPK8_9FIRM</name>
<protein>
    <submittedName>
        <fullName evidence="6">BlaI/MecI/CopY family transcriptional regulator</fullName>
    </submittedName>
</protein>